<gene>
    <name evidence="2" type="ORF">KAM382_24240</name>
</gene>
<evidence type="ECO:0000313" key="3">
    <source>
        <dbReference type="Proteomes" id="UP000737420"/>
    </source>
</evidence>
<name>A0ABD0B8A2_AERCA</name>
<dbReference type="AlphaFoldDB" id="A0ABD0B8A2"/>
<proteinExistence type="predicted"/>
<evidence type="ECO:0000256" key="1">
    <source>
        <dbReference type="SAM" id="MobiDB-lite"/>
    </source>
</evidence>
<feature type="compositionally biased region" description="Basic and acidic residues" evidence="1">
    <location>
        <begin position="178"/>
        <end position="193"/>
    </location>
</feature>
<comment type="caution">
    <text evidence="2">The sequence shown here is derived from an EMBL/GenBank/DDBJ whole genome shotgun (WGS) entry which is preliminary data.</text>
</comment>
<sequence>MDFIELVDGRYYWIYEGELKQLADLMILSKLEKGDPRLTAIMDKGITCLRQIDDYLTWLGCEGLDAYMHCGNAPIPPIPDWLVWHELMRLNSCNGNNEIDAYIRQTTDYLVRVAKTYPPHRNGWLIHAGPTADFVLTVDGTSSKIERGENVVTHVCFSGAHRSFVPNNRSENGISSQRRPDEPTGIRPFDAGR</sequence>
<feature type="compositionally biased region" description="Polar residues" evidence="1">
    <location>
        <begin position="167"/>
        <end position="177"/>
    </location>
</feature>
<evidence type="ECO:0000313" key="2">
    <source>
        <dbReference type="EMBL" id="GJB92363.1"/>
    </source>
</evidence>
<dbReference type="Proteomes" id="UP000737420">
    <property type="component" value="Unassembled WGS sequence"/>
</dbReference>
<dbReference type="EMBL" id="BPOP01000022">
    <property type="protein sequence ID" value="GJB92363.1"/>
    <property type="molecule type" value="Genomic_DNA"/>
</dbReference>
<dbReference type="RefSeq" id="WP_190284452.1">
    <property type="nucleotide sequence ID" value="NZ_AP024404.1"/>
</dbReference>
<organism evidence="2 3">
    <name type="scientific">Aeromonas caviae</name>
    <name type="common">Aeromonas punctata</name>
    <dbReference type="NCBI Taxonomy" id="648"/>
    <lineage>
        <taxon>Bacteria</taxon>
        <taxon>Pseudomonadati</taxon>
        <taxon>Pseudomonadota</taxon>
        <taxon>Gammaproteobacteria</taxon>
        <taxon>Aeromonadales</taxon>
        <taxon>Aeromonadaceae</taxon>
        <taxon>Aeromonas</taxon>
    </lineage>
</organism>
<protein>
    <submittedName>
        <fullName evidence="2">Uncharacterized protein</fullName>
    </submittedName>
</protein>
<reference evidence="2 3" key="1">
    <citation type="submission" date="2021-07" db="EMBL/GenBank/DDBJ databases">
        <title>Draft genome sequence of carbapenem-resistant Aeromonas spp. in Japan.</title>
        <authorList>
            <person name="Maehana S."/>
            <person name="Suzuki M."/>
            <person name="Kitasato H."/>
        </authorList>
    </citation>
    <scope>NUCLEOTIDE SEQUENCE [LARGE SCALE GENOMIC DNA]</scope>
    <source>
        <strain evidence="2 3">KAM382</strain>
    </source>
</reference>
<feature type="region of interest" description="Disordered" evidence="1">
    <location>
        <begin position="167"/>
        <end position="193"/>
    </location>
</feature>
<accession>A0ABD0B8A2</accession>